<dbReference type="Proteomes" id="UP000267900">
    <property type="component" value="Chromosome"/>
</dbReference>
<protein>
    <submittedName>
        <fullName evidence="6">TetR/AcrR family transcriptional regulator</fullName>
    </submittedName>
</protein>
<keyword evidence="3" id="KW-0804">Transcription</keyword>
<dbReference type="Gene3D" id="1.10.357.10">
    <property type="entry name" value="Tetracycline Repressor, domain 2"/>
    <property type="match status" value="1"/>
</dbReference>
<dbReference type="InterPro" id="IPR023772">
    <property type="entry name" value="DNA-bd_HTH_TetR-type_CS"/>
</dbReference>
<dbReference type="Gene3D" id="1.10.10.60">
    <property type="entry name" value="Homeodomain-like"/>
    <property type="match status" value="1"/>
</dbReference>
<dbReference type="Pfam" id="PF00440">
    <property type="entry name" value="TetR_N"/>
    <property type="match status" value="1"/>
</dbReference>
<gene>
    <name evidence="6" type="ORF">EKH77_23170</name>
</gene>
<sequence length="215" mass="23066">MTDETGLRERKKQRTRQALSDTAIELFLKHGFDQVSVADVAAAVEVSKPTLFRYFPAKEDLALHRIADHQGEAARVVAGRAAGQSPLGALRAHYHARLDAHDPVTGLNDHPVVRAFNDMLYGTPSLLARLVRYAERDEELLAGALLETGGGDAPGDALTAGLAAAQIITVHHRLAQENWRKLASGRVIGDALVEAHADADRAFDLLGAGLGVSFP</sequence>
<dbReference type="PANTHER" id="PTHR30055:SF234">
    <property type="entry name" value="HTH-TYPE TRANSCRIPTIONAL REGULATOR BETI"/>
    <property type="match status" value="1"/>
</dbReference>
<evidence type="ECO:0000256" key="1">
    <source>
        <dbReference type="ARBA" id="ARBA00023015"/>
    </source>
</evidence>
<accession>A0A3Q9G1Y5</accession>
<reference evidence="6 7" key="1">
    <citation type="submission" date="2018-12" db="EMBL/GenBank/DDBJ databases">
        <title>The whole draft genome of Streptomyce luteoverticillatus CGMCC 15060.</title>
        <authorList>
            <person name="Feng Z."/>
            <person name="Chen G."/>
            <person name="Zhang J."/>
            <person name="Zhu H."/>
            <person name="Yu X."/>
            <person name="Zhang W."/>
            <person name="Zhang X."/>
        </authorList>
    </citation>
    <scope>NUCLEOTIDE SEQUENCE [LARGE SCALE GENOMIC DNA]</scope>
    <source>
        <strain evidence="6 7">CGMCC 15060</strain>
    </source>
</reference>
<name>A0A3Q9G1Y5_STRLT</name>
<dbReference type="InterPro" id="IPR009057">
    <property type="entry name" value="Homeodomain-like_sf"/>
</dbReference>
<proteinExistence type="predicted"/>
<feature type="domain" description="HTH tetR-type" evidence="5">
    <location>
        <begin position="13"/>
        <end position="73"/>
    </location>
</feature>
<dbReference type="PRINTS" id="PR00455">
    <property type="entry name" value="HTHTETR"/>
</dbReference>
<dbReference type="PANTHER" id="PTHR30055">
    <property type="entry name" value="HTH-TYPE TRANSCRIPTIONAL REGULATOR RUTR"/>
    <property type="match status" value="1"/>
</dbReference>
<organism evidence="6 7">
    <name type="scientific">Streptomyces luteoverticillatus</name>
    <name type="common">Streptoverticillium luteoverticillatus</name>
    <dbReference type="NCBI Taxonomy" id="66425"/>
    <lineage>
        <taxon>Bacteria</taxon>
        <taxon>Bacillati</taxon>
        <taxon>Actinomycetota</taxon>
        <taxon>Actinomycetes</taxon>
        <taxon>Kitasatosporales</taxon>
        <taxon>Streptomycetaceae</taxon>
        <taxon>Streptomyces</taxon>
    </lineage>
</organism>
<dbReference type="GO" id="GO:0003700">
    <property type="term" value="F:DNA-binding transcription factor activity"/>
    <property type="evidence" value="ECO:0007669"/>
    <property type="project" value="TreeGrafter"/>
</dbReference>
<keyword evidence="2 4" id="KW-0238">DNA-binding</keyword>
<dbReference type="OrthoDB" id="5185169at2"/>
<evidence type="ECO:0000256" key="3">
    <source>
        <dbReference type="ARBA" id="ARBA00023163"/>
    </source>
</evidence>
<keyword evidence="1" id="KW-0805">Transcription regulation</keyword>
<dbReference type="PROSITE" id="PS01081">
    <property type="entry name" value="HTH_TETR_1"/>
    <property type="match status" value="1"/>
</dbReference>
<evidence type="ECO:0000256" key="2">
    <source>
        <dbReference type="ARBA" id="ARBA00023125"/>
    </source>
</evidence>
<evidence type="ECO:0000259" key="5">
    <source>
        <dbReference type="PROSITE" id="PS50977"/>
    </source>
</evidence>
<dbReference type="PROSITE" id="PS50977">
    <property type="entry name" value="HTH_TETR_2"/>
    <property type="match status" value="1"/>
</dbReference>
<dbReference type="AlphaFoldDB" id="A0A3Q9G1Y5"/>
<dbReference type="EMBL" id="CP034587">
    <property type="protein sequence ID" value="AZQ73738.1"/>
    <property type="molecule type" value="Genomic_DNA"/>
</dbReference>
<dbReference type="InterPro" id="IPR050109">
    <property type="entry name" value="HTH-type_TetR-like_transc_reg"/>
</dbReference>
<dbReference type="SUPFAM" id="SSF46689">
    <property type="entry name" value="Homeodomain-like"/>
    <property type="match status" value="1"/>
</dbReference>
<dbReference type="InterPro" id="IPR001647">
    <property type="entry name" value="HTH_TetR"/>
</dbReference>
<evidence type="ECO:0000256" key="4">
    <source>
        <dbReference type="PROSITE-ProRule" id="PRU00335"/>
    </source>
</evidence>
<evidence type="ECO:0000313" key="7">
    <source>
        <dbReference type="Proteomes" id="UP000267900"/>
    </source>
</evidence>
<evidence type="ECO:0000313" key="6">
    <source>
        <dbReference type="EMBL" id="AZQ73738.1"/>
    </source>
</evidence>
<dbReference type="GO" id="GO:0000976">
    <property type="term" value="F:transcription cis-regulatory region binding"/>
    <property type="evidence" value="ECO:0007669"/>
    <property type="project" value="TreeGrafter"/>
</dbReference>
<keyword evidence="7" id="KW-1185">Reference proteome</keyword>
<feature type="DNA-binding region" description="H-T-H motif" evidence="4">
    <location>
        <begin position="36"/>
        <end position="55"/>
    </location>
</feature>
<dbReference type="RefSeq" id="WP_126916249.1">
    <property type="nucleotide sequence ID" value="NZ_CP034587.1"/>
</dbReference>